<dbReference type="GO" id="GO:0043743">
    <property type="term" value="F:LPPG:FO 2-phospho-L-lactate transferase activity"/>
    <property type="evidence" value="ECO:0007669"/>
    <property type="project" value="UniProtKB-EC"/>
</dbReference>
<evidence type="ECO:0000313" key="3">
    <source>
        <dbReference type="EMBL" id="MPM43084.1"/>
    </source>
</evidence>
<dbReference type="CDD" id="cd07186">
    <property type="entry name" value="CofD_like"/>
    <property type="match status" value="1"/>
</dbReference>
<dbReference type="Gene3D" id="1.10.8.240">
    <property type="entry name" value="CofD-like domain"/>
    <property type="match status" value="1"/>
</dbReference>
<dbReference type="PANTHER" id="PTHR43007:SF1">
    <property type="entry name" value="2-PHOSPHO-L-LACTATE TRANSFERASE"/>
    <property type="match status" value="1"/>
</dbReference>
<organism evidence="3">
    <name type="scientific">bioreactor metagenome</name>
    <dbReference type="NCBI Taxonomy" id="1076179"/>
    <lineage>
        <taxon>unclassified sequences</taxon>
        <taxon>metagenomes</taxon>
        <taxon>ecological metagenomes</taxon>
    </lineage>
</organism>
<protein>
    <submittedName>
        <fullName evidence="3">2-phospho-L-lactate transferase</fullName>
        <ecNumber evidence="3">2.7.8.28</ecNumber>
    </submittedName>
</protein>
<evidence type="ECO:0000256" key="1">
    <source>
        <dbReference type="ARBA" id="ARBA00022679"/>
    </source>
</evidence>
<dbReference type="HAMAP" id="MF_01257">
    <property type="entry name" value="CofD"/>
    <property type="match status" value="1"/>
</dbReference>
<dbReference type="GO" id="GO:0000287">
    <property type="term" value="F:magnesium ion binding"/>
    <property type="evidence" value="ECO:0007669"/>
    <property type="project" value="InterPro"/>
</dbReference>
<dbReference type="InterPro" id="IPR002882">
    <property type="entry name" value="CofD"/>
</dbReference>
<name>A0A644ZZT9_9ZZZZ</name>
<dbReference type="Pfam" id="PF01933">
    <property type="entry name" value="CofD"/>
    <property type="match status" value="1"/>
</dbReference>
<sequence length="311" mass="34071">MKKIVALAGGVGGAKLAWGLAQLLSKDELSIIVNIGDDFEHLGLWISPDLDTVTYTLAGVANTATGWGRMDETWRCLSELKKFGQPDWFGVGDRDLALHLTRSQLMREGKTLTESTRKITQALGIKHPILPASNERVPTLVHTKEMGVLAFQEYFVKNHCQPTMTQCEFKNIMNAKLSPESRKALEEADGIVFCPSNPWVSISPILDIENVRQLISQKPSLAVSPIIGGKTIKGPAAKMYAEMGIEPSALAVARHYQGLIRGMVIDVIDKGQVHEIGRCGIIPFVTNTIMSDNPSRQKLAEECLDALGKII</sequence>
<dbReference type="Gene3D" id="3.40.50.10680">
    <property type="entry name" value="CofD-like domains"/>
    <property type="match status" value="1"/>
</dbReference>
<dbReference type="AlphaFoldDB" id="A0A644ZZT9"/>
<evidence type="ECO:0000256" key="2">
    <source>
        <dbReference type="ARBA" id="ARBA00022842"/>
    </source>
</evidence>
<reference evidence="3" key="1">
    <citation type="submission" date="2019-08" db="EMBL/GenBank/DDBJ databases">
        <authorList>
            <person name="Kucharzyk K."/>
            <person name="Murdoch R.W."/>
            <person name="Higgins S."/>
            <person name="Loffler F."/>
        </authorList>
    </citation>
    <scope>NUCLEOTIDE SEQUENCE</scope>
</reference>
<dbReference type="InterPro" id="IPR038136">
    <property type="entry name" value="CofD-like_dom_sf"/>
</dbReference>
<dbReference type="NCBIfam" id="TIGR01819">
    <property type="entry name" value="F420_cofD"/>
    <property type="match status" value="1"/>
</dbReference>
<accession>A0A644ZZT9</accession>
<dbReference type="EC" id="2.7.8.28" evidence="3"/>
<dbReference type="EMBL" id="VSSQ01009968">
    <property type="protein sequence ID" value="MPM43084.1"/>
    <property type="molecule type" value="Genomic_DNA"/>
</dbReference>
<dbReference type="InterPro" id="IPR010115">
    <property type="entry name" value="FbiA/CofD"/>
</dbReference>
<proteinExistence type="inferred from homology"/>
<comment type="caution">
    <text evidence="3">The sequence shown here is derived from an EMBL/GenBank/DDBJ whole genome shotgun (WGS) entry which is preliminary data.</text>
</comment>
<dbReference type="SUPFAM" id="SSF142338">
    <property type="entry name" value="CofD-like"/>
    <property type="match status" value="1"/>
</dbReference>
<keyword evidence="1 3" id="KW-0808">Transferase</keyword>
<gene>
    <name evidence="3" type="primary">cofD_3</name>
    <name evidence="3" type="ORF">SDC9_89757</name>
</gene>
<keyword evidence="2" id="KW-0460">Magnesium</keyword>
<dbReference type="PANTHER" id="PTHR43007">
    <property type="entry name" value="2-PHOSPHO-L-LACTATE TRANSFERASE"/>
    <property type="match status" value="1"/>
</dbReference>